<protein>
    <submittedName>
        <fullName evidence="1">Uncharacterized protein</fullName>
    </submittedName>
</protein>
<evidence type="ECO:0000313" key="1">
    <source>
        <dbReference type="EMBL" id="JAE24246.1"/>
    </source>
</evidence>
<organism evidence="1">
    <name type="scientific">Arundo donax</name>
    <name type="common">Giant reed</name>
    <name type="synonym">Donax arundinaceus</name>
    <dbReference type="NCBI Taxonomy" id="35708"/>
    <lineage>
        <taxon>Eukaryota</taxon>
        <taxon>Viridiplantae</taxon>
        <taxon>Streptophyta</taxon>
        <taxon>Embryophyta</taxon>
        <taxon>Tracheophyta</taxon>
        <taxon>Spermatophyta</taxon>
        <taxon>Magnoliopsida</taxon>
        <taxon>Liliopsida</taxon>
        <taxon>Poales</taxon>
        <taxon>Poaceae</taxon>
        <taxon>PACMAD clade</taxon>
        <taxon>Arundinoideae</taxon>
        <taxon>Arundineae</taxon>
        <taxon>Arundo</taxon>
    </lineage>
</organism>
<dbReference type="EMBL" id="GBRH01173650">
    <property type="protein sequence ID" value="JAE24246.1"/>
    <property type="molecule type" value="Transcribed_RNA"/>
</dbReference>
<reference evidence="1" key="2">
    <citation type="journal article" date="2015" name="Data Brief">
        <title>Shoot transcriptome of the giant reed, Arundo donax.</title>
        <authorList>
            <person name="Barrero R.A."/>
            <person name="Guerrero F.D."/>
            <person name="Moolhuijzen P."/>
            <person name="Goolsby J.A."/>
            <person name="Tidwell J."/>
            <person name="Bellgard S.E."/>
            <person name="Bellgard M.I."/>
        </authorList>
    </citation>
    <scope>NUCLEOTIDE SEQUENCE</scope>
    <source>
        <tissue evidence="1">Shoot tissue taken approximately 20 cm above the soil surface</tissue>
    </source>
</reference>
<dbReference type="AlphaFoldDB" id="A0A0A9GNX4"/>
<name>A0A0A9GNX4_ARUDO</name>
<reference evidence="1" key="1">
    <citation type="submission" date="2014-09" db="EMBL/GenBank/DDBJ databases">
        <authorList>
            <person name="Magalhaes I.L.F."/>
            <person name="Oliveira U."/>
            <person name="Santos F.R."/>
            <person name="Vidigal T.H.D.A."/>
            <person name="Brescovit A.D."/>
            <person name="Santos A.J."/>
        </authorList>
    </citation>
    <scope>NUCLEOTIDE SEQUENCE</scope>
    <source>
        <tissue evidence="1">Shoot tissue taken approximately 20 cm above the soil surface</tissue>
    </source>
</reference>
<accession>A0A0A9GNX4</accession>
<proteinExistence type="predicted"/>
<sequence>MNYMPILVLLPCFEVLEPYILRSGRTPQDFAALFFLLQ</sequence>